<dbReference type="AlphaFoldDB" id="A0A643F3G8"/>
<evidence type="ECO:0000256" key="4">
    <source>
        <dbReference type="PIRSR" id="PIRSR001434-2"/>
    </source>
</evidence>
<keyword evidence="3" id="KW-0486">Methionine biosynthesis</keyword>
<dbReference type="GO" id="GO:0071268">
    <property type="term" value="P:homocysteine biosynthetic process"/>
    <property type="evidence" value="ECO:0007669"/>
    <property type="project" value="InterPro"/>
</dbReference>
<dbReference type="InterPro" id="IPR000277">
    <property type="entry name" value="Cys/Met-Metab_PyrdxlP-dep_enz"/>
</dbReference>
<dbReference type="GO" id="GO:0071266">
    <property type="term" value="P:'de novo' L-methionine biosynthetic process"/>
    <property type="evidence" value="ECO:0007669"/>
    <property type="project" value="UniProtKB-UniRule"/>
</dbReference>
<evidence type="ECO:0000256" key="2">
    <source>
        <dbReference type="ARBA" id="ARBA00022898"/>
    </source>
</evidence>
<keyword evidence="2 3" id="KW-0663">Pyridoxal phosphate</keyword>
<dbReference type="InterPro" id="IPR015421">
    <property type="entry name" value="PyrdxlP-dep_Trfase_major"/>
</dbReference>
<dbReference type="FunFam" id="3.90.1150.10:FF:000033">
    <property type="entry name" value="Cystathionine gamma-synthase"/>
    <property type="match status" value="1"/>
</dbReference>
<dbReference type="FunFam" id="3.40.640.10:FF:000046">
    <property type="entry name" value="Cystathionine gamma-lyase"/>
    <property type="match status" value="1"/>
</dbReference>
<dbReference type="InterPro" id="IPR015424">
    <property type="entry name" value="PyrdxlP-dep_Trfase"/>
</dbReference>
<comment type="cofactor">
    <cofactor evidence="1 3 5">
        <name>pyridoxal 5'-phosphate</name>
        <dbReference type="ChEBI" id="CHEBI:597326"/>
    </cofactor>
</comment>
<evidence type="ECO:0000256" key="1">
    <source>
        <dbReference type="ARBA" id="ARBA00001933"/>
    </source>
</evidence>
<dbReference type="UniPathway" id="UPA00051">
    <property type="reaction ID" value="UER00449"/>
</dbReference>
<dbReference type="GO" id="GO:0016765">
    <property type="term" value="F:transferase activity, transferring alkyl or aryl (other than methyl) groups"/>
    <property type="evidence" value="ECO:0007669"/>
    <property type="project" value="UniProtKB-UniRule"/>
</dbReference>
<feature type="modified residue" description="N6-(pyridoxal phosphate)lysine" evidence="3 4">
    <location>
        <position position="211"/>
    </location>
</feature>
<dbReference type="GO" id="GO:0005737">
    <property type="term" value="C:cytoplasm"/>
    <property type="evidence" value="ECO:0007669"/>
    <property type="project" value="TreeGrafter"/>
</dbReference>
<dbReference type="GO" id="GO:0016846">
    <property type="term" value="F:carbon-sulfur lyase activity"/>
    <property type="evidence" value="ECO:0007669"/>
    <property type="project" value="TreeGrafter"/>
</dbReference>
<dbReference type="GO" id="GO:0019346">
    <property type="term" value="P:transsulfuration"/>
    <property type="evidence" value="ECO:0007669"/>
    <property type="project" value="InterPro"/>
</dbReference>
<dbReference type="InterPro" id="IPR006234">
    <property type="entry name" value="O-succ-hSer_sulfhydrylase"/>
</dbReference>
<keyword evidence="3" id="KW-0028">Amino-acid biosynthesis</keyword>
<dbReference type="InterPro" id="IPR015422">
    <property type="entry name" value="PyrdxlP-dep_Trfase_small"/>
</dbReference>
<sequence length="398" mass="43023">MTNETTRKFRPATQLVHAGSLRSGFAELSEALYLTQGFLYPTAEAAEARFTGEDPGFIYSRYANPTTDMFEKRMCALEGAEDARAFTSGMAAVAASILCQVQAGEHVICARAVFGSSRYIIETLLPRYGVEFSIIDGSKIENWKAAVRPNTKVMLLESPSNPTLEVIDIAAVAEIANEIGAKLIVDNVFATPLYQKPLELGAHIIVYSTTKHIDGQGRCLGGIILSDQEWTEEVLQPYFRHTGPGMSPFNAWIMLKGLETLGVRVRQQTQSAAAVADALAGQAGVKQVIYPGRADHPQADIIAKQMTGGSTLIALELEGGKEAAFKFENALQVFSISNNLGDAKSIITHPATTTHQSLTDEARAELGISDGMLRISVGLEDTDDLVEDVLEALERVSI</sequence>
<dbReference type="GO" id="GO:0030170">
    <property type="term" value="F:pyridoxal phosphate binding"/>
    <property type="evidence" value="ECO:0007669"/>
    <property type="project" value="UniProtKB-UniRule"/>
</dbReference>
<comment type="catalytic activity">
    <reaction evidence="3">
        <text>O-succinyl-L-homoserine + hydrogen sulfide = L-homocysteine + succinate</text>
        <dbReference type="Rhea" id="RHEA:27826"/>
        <dbReference type="ChEBI" id="CHEBI:29919"/>
        <dbReference type="ChEBI" id="CHEBI:30031"/>
        <dbReference type="ChEBI" id="CHEBI:57661"/>
        <dbReference type="ChEBI" id="CHEBI:58199"/>
    </reaction>
</comment>
<proteinExistence type="inferred from homology"/>
<comment type="function">
    <text evidence="3">Catalyzes the formation of L-homocysteine from O-succinyl-L-homoserine (OSHS) and hydrogen sulfide.</text>
</comment>
<gene>
    <name evidence="3" type="primary">metZ</name>
    <name evidence="6" type="ORF">F7Q93_07645</name>
</gene>
<dbReference type="PANTHER" id="PTHR11808:SF80">
    <property type="entry name" value="CYSTATHIONINE GAMMA-LYASE"/>
    <property type="match status" value="1"/>
</dbReference>
<accession>A0A643F3G8</accession>
<reference evidence="6" key="1">
    <citation type="submission" date="2019-09" db="EMBL/GenBank/DDBJ databases">
        <title>Draft genome sequences of 48 bacterial type strains from the CCUG.</title>
        <authorList>
            <person name="Tunovic T."/>
            <person name="Pineiro-Iglesias B."/>
            <person name="Unosson C."/>
            <person name="Inganas E."/>
            <person name="Ohlen M."/>
            <person name="Cardew S."/>
            <person name="Jensie-Markopoulos S."/>
            <person name="Salva-Serra F."/>
            <person name="Jaen-Luchoro D."/>
            <person name="Karlsson R."/>
            <person name="Svensson-Stadler L."/>
            <person name="Chun J."/>
            <person name="Moore E."/>
        </authorList>
    </citation>
    <scope>NUCLEOTIDE SEQUENCE</scope>
    <source>
        <strain evidence="6">CCUG 50899</strain>
    </source>
</reference>
<comment type="similarity">
    <text evidence="3">Belongs to the trans-sulfuration enzymes family. MetZ subfamily.</text>
</comment>
<dbReference type="SUPFAM" id="SSF53383">
    <property type="entry name" value="PLP-dependent transferases"/>
    <property type="match status" value="1"/>
</dbReference>
<dbReference type="NCBIfam" id="TIGR01325">
    <property type="entry name" value="O_suc_HS_sulf"/>
    <property type="match status" value="1"/>
</dbReference>
<dbReference type="Pfam" id="PF01053">
    <property type="entry name" value="Cys_Met_Meta_PP"/>
    <property type="match status" value="1"/>
</dbReference>
<evidence type="ECO:0000256" key="5">
    <source>
        <dbReference type="RuleBase" id="RU362118"/>
    </source>
</evidence>
<evidence type="ECO:0000256" key="3">
    <source>
        <dbReference type="HAMAP-Rule" id="MF_02056"/>
    </source>
</evidence>
<dbReference type="Gene3D" id="3.40.640.10">
    <property type="entry name" value="Type I PLP-dependent aspartate aminotransferase-like (Major domain)"/>
    <property type="match status" value="1"/>
</dbReference>
<dbReference type="CDD" id="cd00614">
    <property type="entry name" value="CGS_like"/>
    <property type="match status" value="1"/>
</dbReference>
<dbReference type="EC" id="2.5.1.-" evidence="3"/>
<dbReference type="NCBIfam" id="NF005696">
    <property type="entry name" value="PRK07504.1"/>
    <property type="match status" value="1"/>
</dbReference>
<dbReference type="RefSeq" id="WP_105705379.1">
    <property type="nucleotide sequence ID" value="NZ_JBHEEN010000001.1"/>
</dbReference>
<protein>
    <recommendedName>
        <fullName evidence="3">O-succinylhomoserine sulfhydrylase</fullName>
        <shortName evidence="3">OSH sulfhydrylase</shortName>
        <shortName evidence="3">OSHS sulfhydrylase</shortName>
        <ecNumber evidence="3">2.5.1.-</ecNumber>
    </recommendedName>
</protein>
<organism evidence="6">
    <name type="scientific">Brucella pituitosa</name>
    <dbReference type="NCBI Taxonomy" id="571256"/>
    <lineage>
        <taxon>Bacteria</taxon>
        <taxon>Pseudomonadati</taxon>
        <taxon>Pseudomonadota</taxon>
        <taxon>Alphaproteobacteria</taxon>
        <taxon>Hyphomicrobiales</taxon>
        <taxon>Brucellaceae</taxon>
        <taxon>Brucella/Ochrobactrum group</taxon>
        <taxon>Brucella</taxon>
    </lineage>
</organism>
<comment type="caution">
    <text evidence="6">The sequence shown here is derived from an EMBL/GenBank/DDBJ whole genome shotgun (WGS) entry which is preliminary data.</text>
</comment>
<evidence type="ECO:0000313" key="6">
    <source>
        <dbReference type="EMBL" id="KAB0572678.1"/>
    </source>
</evidence>
<comment type="subunit">
    <text evidence="3">Homotetramer.</text>
</comment>
<dbReference type="EMBL" id="VZPE01000002">
    <property type="protein sequence ID" value="KAB0572678.1"/>
    <property type="molecule type" value="Genomic_DNA"/>
</dbReference>
<comment type="pathway">
    <text evidence="3">Amino-acid biosynthesis; L-methionine biosynthesis via de novo pathway; L-homocysteine from O-succinyl-L-homoserine: step 1/1.</text>
</comment>
<dbReference type="HAMAP" id="MF_02056">
    <property type="entry name" value="MetZ"/>
    <property type="match status" value="1"/>
</dbReference>
<dbReference type="Gene3D" id="3.90.1150.10">
    <property type="entry name" value="Aspartate Aminotransferase, domain 1"/>
    <property type="match status" value="1"/>
</dbReference>
<keyword evidence="3" id="KW-0808">Transferase</keyword>
<name>A0A643F3G8_9HYPH</name>
<dbReference type="PANTHER" id="PTHR11808">
    <property type="entry name" value="TRANS-SULFURATION ENZYME FAMILY MEMBER"/>
    <property type="match status" value="1"/>
</dbReference>
<dbReference type="PIRSF" id="PIRSF001434">
    <property type="entry name" value="CGS"/>
    <property type="match status" value="1"/>
</dbReference>